<evidence type="ECO:0000256" key="6">
    <source>
        <dbReference type="PROSITE-ProRule" id="PRU00169"/>
    </source>
</evidence>
<dbReference type="PROSITE" id="PS50110">
    <property type="entry name" value="RESPONSE_REGULATORY"/>
    <property type="match status" value="1"/>
</dbReference>
<keyword evidence="2 6" id="KW-0597">Phosphoprotein</keyword>
<dbReference type="AlphaFoldDB" id="A0A7Z1SFH1"/>
<dbReference type="GO" id="GO:0003677">
    <property type="term" value="F:DNA binding"/>
    <property type="evidence" value="ECO:0007669"/>
    <property type="project" value="UniProtKB-KW"/>
</dbReference>
<feature type="non-terminal residue" evidence="8">
    <location>
        <position position="181"/>
    </location>
</feature>
<keyword evidence="1" id="KW-0963">Cytoplasm</keyword>
<dbReference type="Gene3D" id="3.40.50.2300">
    <property type="match status" value="1"/>
</dbReference>
<proteinExistence type="predicted"/>
<dbReference type="InterPro" id="IPR011006">
    <property type="entry name" value="CheY-like_superfamily"/>
</dbReference>
<feature type="modified residue" description="4-aspartylphosphate" evidence="6">
    <location>
        <position position="55"/>
    </location>
</feature>
<dbReference type="SMART" id="SM00448">
    <property type="entry name" value="REC"/>
    <property type="match status" value="1"/>
</dbReference>
<dbReference type="Proteomes" id="UP000238775">
    <property type="component" value="Unassembled WGS sequence"/>
</dbReference>
<keyword evidence="4 8" id="KW-0238">DNA-binding</keyword>
<reference evidence="8 9" key="1">
    <citation type="submission" date="2017-11" db="EMBL/GenBank/DDBJ databases">
        <authorList>
            <person name="Founou R.C."/>
            <person name="Founou L."/>
            <person name="Allam M."/>
            <person name="Ismail A."/>
            <person name="Essack S.Y."/>
        </authorList>
    </citation>
    <scope>NUCLEOTIDE SEQUENCE [LARGE SCALE GENOMIC DNA]</scope>
    <source>
        <strain evidence="8 9">G703N2B1</strain>
    </source>
</reference>
<dbReference type="RefSeq" id="WP_154700581.1">
    <property type="nucleotide sequence ID" value="NZ_PGWZ01000269.1"/>
</dbReference>
<evidence type="ECO:0000313" key="9">
    <source>
        <dbReference type="Proteomes" id="UP000238775"/>
    </source>
</evidence>
<comment type="caution">
    <text evidence="8">The sequence shown here is derived from an EMBL/GenBank/DDBJ whole genome shotgun (WGS) entry which is preliminary data.</text>
</comment>
<sequence length="181" mass="21316">MFKVVICDDERIIRQGLKQMIPWKEYHFTTIYTATDGVEALSLIRQHQPELVITDIRMPRKNGVDLLDDIKDLDCQVIILSSYDDFEYMKAGIQHHVLDYLLKPVDHTQLEHILDILVQRLLERPHSTNDDAAYYTAFQPLLKIDYDDYYVNQILSQIKQHYHKKVTVLDLINPIVVSESY</sequence>
<keyword evidence="3" id="KW-0805">Transcription regulation</keyword>
<dbReference type="EMBL" id="PGWZ01000269">
    <property type="protein sequence ID" value="PPJ76611.1"/>
    <property type="molecule type" value="Genomic_DNA"/>
</dbReference>
<dbReference type="PANTHER" id="PTHR42713:SF3">
    <property type="entry name" value="TRANSCRIPTIONAL REGULATORY PROTEIN HPTR"/>
    <property type="match status" value="1"/>
</dbReference>
<dbReference type="PANTHER" id="PTHR42713">
    <property type="entry name" value="HISTIDINE KINASE-RELATED"/>
    <property type="match status" value="1"/>
</dbReference>
<evidence type="ECO:0000313" key="8">
    <source>
        <dbReference type="EMBL" id="PPJ76611.1"/>
    </source>
</evidence>
<accession>A0A7Z1SFH1</accession>
<evidence type="ECO:0000256" key="5">
    <source>
        <dbReference type="ARBA" id="ARBA00023163"/>
    </source>
</evidence>
<evidence type="ECO:0000256" key="2">
    <source>
        <dbReference type="ARBA" id="ARBA00022553"/>
    </source>
</evidence>
<dbReference type="InterPro" id="IPR001789">
    <property type="entry name" value="Sig_transdc_resp-reg_receiver"/>
</dbReference>
<evidence type="ECO:0000256" key="1">
    <source>
        <dbReference type="ARBA" id="ARBA00022490"/>
    </source>
</evidence>
<keyword evidence="5" id="KW-0804">Transcription</keyword>
<dbReference type="InterPro" id="IPR051552">
    <property type="entry name" value="HptR"/>
</dbReference>
<dbReference type="GO" id="GO:0000160">
    <property type="term" value="P:phosphorelay signal transduction system"/>
    <property type="evidence" value="ECO:0007669"/>
    <property type="project" value="InterPro"/>
</dbReference>
<gene>
    <name evidence="8" type="ORF">CV021_01755</name>
</gene>
<dbReference type="SUPFAM" id="SSF52172">
    <property type="entry name" value="CheY-like"/>
    <property type="match status" value="1"/>
</dbReference>
<evidence type="ECO:0000256" key="4">
    <source>
        <dbReference type="ARBA" id="ARBA00023125"/>
    </source>
</evidence>
<feature type="domain" description="Response regulatory" evidence="7">
    <location>
        <begin position="3"/>
        <end position="118"/>
    </location>
</feature>
<name>A0A7Z1SFH1_STAAU</name>
<evidence type="ECO:0000259" key="7">
    <source>
        <dbReference type="PROSITE" id="PS50110"/>
    </source>
</evidence>
<organism evidence="8 9">
    <name type="scientific">Staphylococcus aureus</name>
    <dbReference type="NCBI Taxonomy" id="1280"/>
    <lineage>
        <taxon>Bacteria</taxon>
        <taxon>Bacillati</taxon>
        <taxon>Bacillota</taxon>
        <taxon>Bacilli</taxon>
        <taxon>Bacillales</taxon>
        <taxon>Staphylococcaceae</taxon>
        <taxon>Staphylococcus</taxon>
    </lineage>
</organism>
<evidence type="ECO:0000256" key="3">
    <source>
        <dbReference type="ARBA" id="ARBA00023015"/>
    </source>
</evidence>
<dbReference type="CDD" id="cd17536">
    <property type="entry name" value="REC_YesN-like"/>
    <property type="match status" value="1"/>
</dbReference>
<protein>
    <submittedName>
        <fullName evidence="8">DNA-binding response regulator</fullName>
    </submittedName>
</protein>
<dbReference type="Pfam" id="PF00072">
    <property type="entry name" value="Response_reg"/>
    <property type="match status" value="1"/>
</dbReference>